<evidence type="ECO:0000313" key="2">
    <source>
        <dbReference type="EMBL" id="EFC37133.1"/>
    </source>
</evidence>
<dbReference type="EMBL" id="GG738921">
    <property type="protein sequence ID" value="EFC37133.1"/>
    <property type="molecule type" value="Genomic_DNA"/>
</dbReference>
<protein>
    <submittedName>
        <fullName evidence="2">Predicted protein</fullName>
    </submittedName>
</protein>
<dbReference type="VEuPathDB" id="AmoebaDB:NAEGRDRAFT_75116"/>
<reference evidence="2 3" key="1">
    <citation type="journal article" date="2010" name="Cell">
        <title>The genome of Naegleria gruberi illuminates early eukaryotic versatility.</title>
        <authorList>
            <person name="Fritz-Laylin L.K."/>
            <person name="Prochnik S.E."/>
            <person name="Ginger M.L."/>
            <person name="Dacks J.B."/>
            <person name="Carpenter M.L."/>
            <person name="Field M.C."/>
            <person name="Kuo A."/>
            <person name="Paredez A."/>
            <person name="Chapman J."/>
            <person name="Pham J."/>
            <person name="Shu S."/>
            <person name="Neupane R."/>
            <person name="Cipriano M."/>
            <person name="Mancuso J."/>
            <person name="Tu H."/>
            <person name="Salamov A."/>
            <person name="Lindquist E."/>
            <person name="Shapiro H."/>
            <person name="Lucas S."/>
            <person name="Grigoriev I.V."/>
            <person name="Cande W.Z."/>
            <person name="Fulton C."/>
            <person name="Rokhsar D.S."/>
            <person name="Dawson S.C."/>
        </authorList>
    </citation>
    <scope>NUCLEOTIDE SEQUENCE [LARGE SCALE GENOMIC DNA]</scope>
    <source>
        <strain evidence="2 3">NEG-M</strain>
    </source>
</reference>
<feature type="coiled-coil region" evidence="1">
    <location>
        <begin position="54"/>
        <end position="81"/>
    </location>
</feature>
<evidence type="ECO:0000256" key="1">
    <source>
        <dbReference type="SAM" id="Coils"/>
    </source>
</evidence>
<evidence type="ECO:0000313" key="3">
    <source>
        <dbReference type="Proteomes" id="UP000006671"/>
    </source>
</evidence>
<accession>D2W174</accession>
<keyword evidence="1" id="KW-0175">Coiled coil</keyword>
<organism evidence="3">
    <name type="scientific">Naegleria gruberi</name>
    <name type="common">Amoeba</name>
    <dbReference type="NCBI Taxonomy" id="5762"/>
    <lineage>
        <taxon>Eukaryota</taxon>
        <taxon>Discoba</taxon>
        <taxon>Heterolobosea</taxon>
        <taxon>Tetramitia</taxon>
        <taxon>Eutetramitia</taxon>
        <taxon>Vahlkampfiidae</taxon>
        <taxon>Naegleria</taxon>
    </lineage>
</organism>
<name>D2W174_NAEGR</name>
<dbReference type="InParanoid" id="D2W174"/>
<dbReference type="KEGG" id="ngr:NAEGRDRAFT_75116"/>
<dbReference type="AlphaFoldDB" id="D2W174"/>
<dbReference type="Proteomes" id="UP000006671">
    <property type="component" value="Unassembled WGS sequence"/>
</dbReference>
<dbReference type="RefSeq" id="XP_002669877.1">
    <property type="nucleotide sequence ID" value="XM_002669831.1"/>
</dbReference>
<sequence length="118" mass="13496">MQGLTIYLSGQGIADDTNQVKNLVAYLKGKLATLKRYQDNFDLVVSEQNDDWQNKKEENNIDEFTELYETLKSSNSNYESNLKKEVNTLLHSMYPSAFTPNSTTTQITCLKTGITRKF</sequence>
<dbReference type="GeneID" id="8856690"/>
<proteinExistence type="predicted"/>
<keyword evidence="3" id="KW-1185">Reference proteome</keyword>
<gene>
    <name evidence="2" type="ORF">NAEGRDRAFT_75116</name>
</gene>